<dbReference type="InterPro" id="IPR000515">
    <property type="entry name" value="MetI-like"/>
</dbReference>
<feature type="domain" description="ABC transmembrane type-1" evidence="8">
    <location>
        <begin position="119"/>
        <end position="333"/>
    </location>
</feature>
<organism evidence="9 10">
    <name type="scientific">Brachyspira aalborgi</name>
    <dbReference type="NCBI Taxonomy" id="29522"/>
    <lineage>
        <taxon>Bacteria</taxon>
        <taxon>Pseudomonadati</taxon>
        <taxon>Spirochaetota</taxon>
        <taxon>Spirochaetia</taxon>
        <taxon>Brachyspirales</taxon>
        <taxon>Brachyspiraceae</taxon>
        <taxon>Brachyspira</taxon>
    </lineage>
</organism>
<dbReference type="PROSITE" id="PS50928">
    <property type="entry name" value="ABC_TM1"/>
    <property type="match status" value="1"/>
</dbReference>
<evidence type="ECO:0000256" key="5">
    <source>
        <dbReference type="ARBA" id="ARBA00022989"/>
    </source>
</evidence>
<keyword evidence="3" id="KW-1003">Cell membrane</keyword>
<dbReference type="Gene3D" id="1.10.3720.10">
    <property type="entry name" value="MetI-like"/>
    <property type="match status" value="1"/>
</dbReference>
<dbReference type="AlphaFoldDB" id="A0A5C8CHS6"/>
<dbReference type="Proteomes" id="UP000325116">
    <property type="component" value="Unassembled WGS sequence"/>
</dbReference>
<feature type="transmembrane region" description="Helical" evidence="7">
    <location>
        <begin position="310"/>
        <end position="336"/>
    </location>
</feature>
<keyword evidence="2 7" id="KW-0813">Transport</keyword>
<keyword evidence="4 7" id="KW-0812">Transmembrane</keyword>
<dbReference type="EMBL" id="SAXT01000003">
    <property type="protein sequence ID" value="TXJ12597.1"/>
    <property type="molecule type" value="Genomic_DNA"/>
</dbReference>
<feature type="transmembrane region" description="Helical" evidence="7">
    <location>
        <begin position="123"/>
        <end position="143"/>
    </location>
</feature>
<dbReference type="CDD" id="cd06261">
    <property type="entry name" value="TM_PBP2"/>
    <property type="match status" value="1"/>
</dbReference>
<evidence type="ECO:0000256" key="4">
    <source>
        <dbReference type="ARBA" id="ARBA00022692"/>
    </source>
</evidence>
<feature type="transmembrane region" description="Helical" evidence="7">
    <location>
        <begin position="155"/>
        <end position="181"/>
    </location>
</feature>
<name>A0A5C8CHS6_9SPIR</name>
<dbReference type="RefSeq" id="WP_147757862.1">
    <property type="nucleotide sequence ID" value="NZ_SAXT01000003.1"/>
</dbReference>
<evidence type="ECO:0000256" key="2">
    <source>
        <dbReference type="ARBA" id="ARBA00022448"/>
    </source>
</evidence>
<evidence type="ECO:0000256" key="3">
    <source>
        <dbReference type="ARBA" id="ARBA00022475"/>
    </source>
</evidence>
<dbReference type="Pfam" id="PF00528">
    <property type="entry name" value="BPD_transp_1"/>
    <property type="match status" value="1"/>
</dbReference>
<evidence type="ECO:0000313" key="9">
    <source>
        <dbReference type="EMBL" id="TXJ12597.1"/>
    </source>
</evidence>
<gene>
    <name evidence="9" type="ORF">EPJ80_03030</name>
</gene>
<reference evidence="9 10" key="1">
    <citation type="journal article" date="1992" name="Lakartidningen">
        <title>[Penicillin V and not amoxicillin is the first choice preparation in acute otitis].</title>
        <authorList>
            <person name="Kamme C."/>
            <person name="Lundgren K."/>
            <person name="Prellner K."/>
        </authorList>
    </citation>
    <scope>NUCLEOTIDE SEQUENCE [LARGE SCALE GENOMIC DNA]</scope>
    <source>
        <strain evidence="9 10">W1</strain>
    </source>
</reference>
<keyword evidence="6 7" id="KW-0472">Membrane</keyword>
<comment type="subcellular location">
    <subcellularLocation>
        <location evidence="1 7">Cell membrane</location>
        <topology evidence="1 7">Multi-pass membrane protein</topology>
    </subcellularLocation>
</comment>
<evidence type="ECO:0000259" key="8">
    <source>
        <dbReference type="PROSITE" id="PS50928"/>
    </source>
</evidence>
<evidence type="ECO:0000256" key="6">
    <source>
        <dbReference type="ARBA" id="ARBA00023136"/>
    </source>
</evidence>
<comment type="similarity">
    <text evidence="7">Belongs to the binding-protein-dependent transport system permease family.</text>
</comment>
<evidence type="ECO:0000256" key="7">
    <source>
        <dbReference type="RuleBase" id="RU363032"/>
    </source>
</evidence>
<dbReference type="PANTHER" id="PTHR30465">
    <property type="entry name" value="INNER MEMBRANE ABC TRANSPORTER"/>
    <property type="match status" value="1"/>
</dbReference>
<evidence type="ECO:0000256" key="1">
    <source>
        <dbReference type="ARBA" id="ARBA00004651"/>
    </source>
</evidence>
<feature type="transmembrane region" description="Helical" evidence="7">
    <location>
        <begin position="206"/>
        <end position="229"/>
    </location>
</feature>
<dbReference type="GO" id="GO:0005886">
    <property type="term" value="C:plasma membrane"/>
    <property type="evidence" value="ECO:0007669"/>
    <property type="project" value="UniProtKB-SubCell"/>
</dbReference>
<comment type="caution">
    <text evidence="9">The sequence shown here is derived from an EMBL/GenBank/DDBJ whole genome shotgun (WGS) entry which is preliminary data.</text>
</comment>
<sequence length="346" mass="38939">MFTYFIIKRILKGIIMFIILMFMSSAIFNTVSEKTLKAQIEENINAEVRGLVNMRTEDIDNFIKERRSYYYDIYWLNRSKGERIFLRAINTITFQFGKSSIMMDSNGDRSVIKIIGEALPRSIILFTTAAIIQIIIGLAIGLIKARKAGSVFDRTTSIFTMIVYGMPTWWLSMILIMIFVYKLNLFPSGGVHSVPTPDGIMYFLDMLWHMSLPLITLVLIGFWGISFVVRNIVLNTLQEDYIMAAKARGLTEKSILFGHTLRSAAPPIVTITLLGLLGSIAGSIIFEGIFSWTGLGNLYWIAVQQNDIPVLMGNLAITTALYQLGLVILDISYGFLDPRIKVGGKL</sequence>
<dbReference type="InterPro" id="IPR035906">
    <property type="entry name" value="MetI-like_sf"/>
</dbReference>
<dbReference type="PANTHER" id="PTHR30465:SF45">
    <property type="entry name" value="BINDING-PROTEIN-DEPENDENT TRANSPORT SYSTEMS INNER MEMBRANE COMPONENT"/>
    <property type="match status" value="1"/>
</dbReference>
<protein>
    <submittedName>
        <fullName evidence="9">ABC transporter permease</fullName>
    </submittedName>
</protein>
<evidence type="ECO:0000313" key="10">
    <source>
        <dbReference type="Proteomes" id="UP000325116"/>
    </source>
</evidence>
<accession>A0A5C8CHS6</accession>
<dbReference type="GO" id="GO:0055085">
    <property type="term" value="P:transmembrane transport"/>
    <property type="evidence" value="ECO:0007669"/>
    <property type="project" value="InterPro"/>
</dbReference>
<proteinExistence type="inferred from homology"/>
<feature type="transmembrane region" description="Helical" evidence="7">
    <location>
        <begin position="6"/>
        <end position="28"/>
    </location>
</feature>
<dbReference type="SUPFAM" id="SSF161098">
    <property type="entry name" value="MetI-like"/>
    <property type="match status" value="1"/>
</dbReference>
<keyword evidence="5 7" id="KW-1133">Transmembrane helix</keyword>